<evidence type="ECO:0000256" key="1">
    <source>
        <dbReference type="ARBA" id="ARBA00008455"/>
    </source>
</evidence>
<evidence type="ECO:0000256" key="2">
    <source>
        <dbReference type="ARBA" id="ARBA00023145"/>
    </source>
</evidence>
<dbReference type="OrthoDB" id="10253408at2759"/>
<comment type="similarity">
    <text evidence="1">Belongs to the peptidase C1 family.</text>
</comment>
<dbReference type="PANTHER" id="PTHR12411">
    <property type="entry name" value="CYSTEINE PROTEASE FAMILY C1-RELATED"/>
    <property type="match status" value="1"/>
</dbReference>
<evidence type="ECO:0000259" key="4">
    <source>
        <dbReference type="SMART" id="SM00645"/>
    </source>
</evidence>
<dbReference type="GO" id="GO:0006508">
    <property type="term" value="P:proteolysis"/>
    <property type="evidence" value="ECO:0007669"/>
    <property type="project" value="InterPro"/>
</dbReference>
<sequence>MESGYCIATGQLLNQSEQQVVDCDGGTNVCNDDLEYGVLIYIQRNGQCLASAYPYVSGSTNAGGVCQRTCTLQNLSLGTIVITSGEPDLQAQLGIQSVALTVYAGNPAWKLYTGGIVTSWPSGISDHDVVVVGADTDFRTNASTYTSTNTSTDAKNYTKTTPAPTPKPTPAPTPARTPKPTPAPTPKTTPAPTPKPTSAPTPAPTAKLQ</sequence>
<feature type="region of interest" description="Disordered" evidence="3">
    <location>
        <begin position="141"/>
        <end position="209"/>
    </location>
</feature>
<dbReference type="InterPro" id="IPR038765">
    <property type="entry name" value="Papain-like_cys_pep_sf"/>
</dbReference>
<dbReference type="AlphaFoldDB" id="A0A1V9YRQ6"/>
<keyword evidence="2" id="KW-0865">Zymogen</keyword>
<gene>
    <name evidence="5" type="ORF">THRCLA_22881</name>
</gene>
<organism evidence="5 6">
    <name type="scientific">Thraustotheca clavata</name>
    <dbReference type="NCBI Taxonomy" id="74557"/>
    <lineage>
        <taxon>Eukaryota</taxon>
        <taxon>Sar</taxon>
        <taxon>Stramenopiles</taxon>
        <taxon>Oomycota</taxon>
        <taxon>Saprolegniomycetes</taxon>
        <taxon>Saprolegniales</taxon>
        <taxon>Achlyaceae</taxon>
        <taxon>Thraustotheca</taxon>
    </lineage>
</organism>
<dbReference type="Gene3D" id="3.90.70.10">
    <property type="entry name" value="Cysteine proteinases"/>
    <property type="match status" value="1"/>
</dbReference>
<dbReference type="Proteomes" id="UP000243217">
    <property type="component" value="Unassembled WGS sequence"/>
</dbReference>
<dbReference type="GO" id="GO:0008234">
    <property type="term" value="F:cysteine-type peptidase activity"/>
    <property type="evidence" value="ECO:0007669"/>
    <property type="project" value="InterPro"/>
</dbReference>
<evidence type="ECO:0000256" key="3">
    <source>
        <dbReference type="SAM" id="MobiDB-lite"/>
    </source>
</evidence>
<proteinExistence type="inferred from homology"/>
<comment type="caution">
    <text evidence="5">The sequence shown here is derived from an EMBL/GenBank/DDBJ whole genome shotgun (WGS) entry which is preliminary data.</text>
</comment>
<evidence type="ECO:0000313" key="6">
    <source>
        <dbReference type="Proteomes" id="UP000243217"/>
    </source>
</evidence>
<feature type="compositionally biased region" description="Pro residues" evidence="3">
    <location>
        <begin position="163"/>
        <end position="203"/>
    </location>
</feature>
<dbReference type="EMBL" id="JNBS01003274">
    <property type="protein sequence ID" value="OQR88392.1"/>
    <property type="molecule type" value="Genomic_DNA"/>
</dbReference>
<dbReference type="InterPro" id="IPR000668">
    <property type="entry name" value="Peptidase_C1A_C"/>
</dbReference>
<dbReference type="SUPFAM" id="SSF54001">
    <property type="entry name" value="Cysteine proteinases"/>
    <property type="match status" value="1"/>
</dbReference>
<feature type="compositionally biased region" description="Low complexity" evidence="3">
    <location>
        <begin position="141"/>
        <end position="162"/>
    </location>
</feature>
<dbReference type="InterPro" id="IPR013128">
    <property type="entry name" value="Peptidase_C1A"/>
</dbReference>
<reference evidence="5 6" key="1">
    <citation type="journal article" date="2014" name="Genome Biol. Evol.">
        <title>The secreted proteins of Achlya hypogyna and Thraustotheca clavata identify the ancestral oomycete secretome and reveal gene acquisitions by horizontal gene transfer.</title>
        <authorList>
            <person name="Misner I."/>
            <person name="Blouin N."/>
            <person name="Leonard G."/>
            <person name="Richards T.A."/>
            <person name="Lane C.E."/>
        </authorList>
    </citation>
    <scope>NUCLEOTIDE SEQUENCE [LARGE SCALE GENOMIC DNA]</scope>
    <source>
        <strain evidence="5 6">ATCC 34112</strain>
    </source>
</reference>
<dbReference type="STRING" id="74557.A0A1V9YRQ6"/>
<accession>A0A1V9YRQ6</accession>
<name>A0A1V9YRQ6_9STRA</name>
<protein>
    <recommendedName>
        <fullName evidence="4">Peptidase C1A papain C-terminal domain-containing protein</fullName>
    </recommendedName>
</protein>
<dbReference type="SMART" id="SM00645">
    <property type="entry name" value="Pept_C1"/>
    <property type="match status" value="1"/>
</dbReference>
<dbReference type="Pfam" id="PF00112">
    <property type="entry name" value="Peptidase_C1"/>
    <property type="match status" value="1"/>
</dbReference>
<feature type="domain" description="Peptidase C1A papain C-terminal" evidence="4">
    <location>
        <begin position="2"/>
        <end position="148"/>
    </location>
</feature>
<evidence type="ECO:0000313" key="5">
    <source>
        <dbReference type="EMBL" id="OQR88392.1"/>
    </source>
</evidence>
<keyword evidence="6" id="KW-1185">Reference proteome</keyword>